<dbReference type="GO" id="GO:0000076">
    <property type="term" value="P:DNA replication checkpoint signaling"/>
    <property type="evidence" value="ECO:0007669"/>
    <property type="project" value="TreeGrafter"/>
</dbReference>
<reference evidence="5" key="1">
    <citation type="submission" date="2018-10" db="EMBL/GenBank/DDBJ databases">
        <title>Population genomic analysis revealed the cold adaptation of white poplar.</title>
        <authorList>
            <person name="Liu Y.-J."/>
        </authorList>
    </citation>
    <scope>NUCLEOTIDE SEQUENCE [LARGE SCALE GENOMIC DNA]</scope>
    <source>
        <strain evidence="5">PAL-ZL1</strain>
    </source>
</reference>
<feature type="compositionally biased region" description="Polar residues" evidence="3">
    <location>
        <begin position="392"/>
        <end position="417"/>
    </location>
</feature>
<evidence type="ECO:0000313" key="5">
    <source>
        <dbReference type="EMBL" id="TKS03417.1"/>
    </source>
</evidence>
<evidence type="ECO:0000256" key="3">
    <source>
        <dbReference type="SAM" id="MobiDB-lite"/>
    </source>
</evidence>
<dbReference type="AlphaFoldDB" id="A0A4U5Q4E0"/>
<feature type="compositionally biased region" description="Polar residues" evidence="3">
    <location>
        <begin position="111"/>
        <end position="122"/>
    </location>
</feature>
<evidence type="ECO:0000256" key="2">
    <source>
        <dbReference type="ARBA" id="ARBA00023306"/>
    </source>
</evidence>
<accession>A0A4U5Q4E0</accession>
<proteinExistence type="inferred from homology"/>
<dbReference type="InterPro" id="IPR038090">
    <property type="entry name" value="Cdt1_C_WH_dom_sf"/>
</dbReference>
<dbReference type="STRING" id="43335.A0A4U5Q4E0"/>
<dbReference type="InterPro" id="IPR032054">
    <property type="entry name" value="Cdt1_C"/>
</dbReference>
<dbReference type="SUPFAM" id="SSF46785">
    <property type="entry name" value="Winged helix' DNA-binding domain"/>
    <property type="match status" value="1"/>
</dbReference>
<protein>
    <submittedName>
        <fullName evidence="5">CDT1-like protein a, chloroplastic</fullName>
    </submittedName>
</protein>
<gene>
    <name evidence="5" type="ORF">D5086_0000154140</name>
</gene>
<sequence>MIRRFHHLAKRHVVDRGVKKEKPREATDQLGGKYHVAKLHLSNSRQEKPLILLACPPPSPSSSSSPKSANLSSHSKSTRRSTAAMNSLLYSPNPSSKSKKPKLDSESSSLTPKSKPSNSTIATQTPTQQSQLPSRLRNRRLALSLKEVRHIASQDHGTNQTKSARRQIASWPEDSTTDTTTSKQPKPRKNQSRDGHNKIPDKYEMLGEFFDNLDSSIRLLRMKGSMSTFSNISPKIESLTDRRFTHKHLAQLKYIMPEAIEIKRVLKFDEQTSCMKPDLQVTVNADAIQCDNGKSKTESEKIYLRKVFRSRLVDFYRDHPQGDDIPEEMLPEPFNRSPLLAGTPAIEEEKPAMASLLSRSFQRRFSLKGSKIEAENSLQRSVSSALEPCPSKISSNKRASYSAPSPAKVSSTPTCDQDCLSATPSKVKDAMNDGDDSPIKMASDQSTPAKLALTPAALLSTTPALHQHKRCMSPYYDGSSNSPDKLVRRPPSRSLIFETPVKHAMDEQRETGGVSDDDDILKIFPESLLQSIREKEQKAKEERDPAISQAKKRQQMIACLPKLFNKIHFLFQSMRQSVLTKEELTHKIIASHSDIADRREVDEQLNLLLELVPEWISEKLASSGDSLFRINKMYSPETVRARLEEAK</sequence>
<dbReference type="InterPro" id="IPR045173">
    <property type="entry name" value="Cdt1"/>
</dbReference>
<organism evidence="5">
    <name type="scientific">Populus alba</name>
    <name type="common">White poplar</name>
    <dbReference type="NCBI Taxonomy" id="43335"/>
    <lineage>
        <taxon>Eukaryota</taxon>
        <taxon>Viridiplantae</taxon>
        <taxon>Streptophyta</taxon>
        <taxon>Embryophyta</taxon>
        <taxon>Tracheophyta</taxon>
        <taxon>Spermatophyta</taxon>
        <taxon>Magnoliopsida</taxon>
        <taxon>eudicotyledons</taxon>
        <taxon>Gunneridae</taxon>
        <taxon>Pentapetalae</taxon>
        <taxon>rosids</taxon>
        <taxon>fabids</taxon>
        <taxon>Malpighiales</taxon>
        <taxon>Salicaceae</taxon>
        <taxon>Saliceae</taxon>
        <taxon>Populus</taxon>
    </lineage>
</organism>
<dbReference type="Pfam" id="PF16679">
    <property type="entry name" value="CDT1_C"/>
    <property type="match status" value="1"/>
</dbReference>
<dbReference type="CDD" id="cd08767">
    <property type="entry name" value="Cdt1_c"/>
    <property type="match status" value="1"/>
</dbReference>
<dbReference type="GO" id="GO:0005634">
    <property type="term" value="C:nucleus"/>
    <property type="evidence" value="ECO:0007669"/>
    <property type="project" value="TreeGrafter"/>
</dbReference>
<dbReference type="PANTHER" id="PTHR28637">
    <property type="entry name" value="DNA REPLICATION FACTOR CDT1"/>
    <property type="match status" value="1"/>
</dbReference>
<dbReference type="Pfam" id="PF08839">
    <property type="entry name" value="CDT1"/>
    <property type="match status" value="1"/>
</dbReference>
<dbReference type="PANTHER" id="PTHR28637:SF1">
    <property type="entry name" value="DNA REPLICATION FACTOR CDT1"/>
    <property type="match status" value="1"/>
</dbReference>
<evidence type="ECO:0000256" key="1">
    <source>
        <dbReference type="ARBA" id="ARBA00008356"/>
    </source>
</evidence>
<feature type="domain" description="CDT1 Geminin-binding" evidence="4">
    <location>
        <begin position="199"/>
        <end position="332"/>
    </location>
</feature>
<dbReference type="FunFam" id="1.10.10.1420:FF:000003">
    <property type="entry name" value="CDT1-like protein a chloroplastic"/>
    <property type="match status" value="1"/>
</dbReference>
<feature type="compositionally biased region" description="Low complexity" evidence="3">
    <location>
        <begin position="87"/>
        <end position="96"/>
    </location>
</feature>
<dbReference type="GO" id="GO:0071163">
    <property type="term" value="P:DNA replication preinitiation complex assembly"/>
    <property type="evidence" value="ECO:0007669"/>
    <property type="project" value="InterPro"/>
</dbReference>
<feature type="region of interest" description="Disordered" evidence="3">
    <location>
        <begin position="149"/>
        <end position="199"/>
    </location>
</feature>
<dbReference type="GO" id="GO:0070182">
    <property type="term" value="F:DNA polymerase binding"/>
    <property type="evidence" value="ECO:0007669"/>
    <property type="project" value="TreeGrafter"/>
</dbReference>
<dbReference type="SMART" id="SM01075">
    <property type="entry name" value="CDT1"/>
    <property type="match status" value="1"/>
</dbReference>
<feature type="region of interest" description="Disordered" evidence="3">
    <location>
        <begin position="376"/>
        <end position="417"/>
    </location>
</feature>
<feature type="compositionally biased region" description="Low complexity" evidence="3">
    <location>
        <begin position="61"/>
        <end position="75"/>
    </location>
</feature>
<dbReference type="GO" id="GO:0000278">
    <property type="term" value="P:mitotic cell cycle"/>
    <property type="evidence" value="ECO:0007669"/>
    <property type="project" value="TreeGrafter"/>
</dbReference>
<dbReference type="GO" id="GO:0003677">
    <property type="term" value="F:DNA binding"/>
    <property type="evidence" value="ECO:0007669"/>
    <property type="project" value="InterPro"/>
</dbReference>
<keyword evidence="2" id="KW-0131">Cell cycle</keyword>
<comment type="caution">
    <text evidence="5">The sequence shown here is derived from an EMBL/GenBank/DDBJ whole genome shotgun (WGS) entry which is preliminary data.</text>
</comment>
<dbReference type="InterPro" id="IPR014939">
    <property type="entry name" value="CDT1_Gemini-bd-like"/>
</dbReference>
<name>A0A4U5Q4E0_POPAL</name>
<feature type="compositionally biased region" description="Polar residues" evidence="3">
    <location>
        <begin position="173"/>
        <end position="184"/>
    </location>
</feature>
<evidence type="ECO:0000259" key="4">
    <source>
        <dbReference type="SMART" id="SM01075"/>
    </source>
</evidence>
<dbReference type="GO" id="GO:0030174">
    <property type="term" value="P:regulation of DNA-templated DNA replication initiation"/>
    <property type="evidence" value="ECO:0007669"/>
    <property type="project" value="InterPro"/>
</dbReference>
<dbReference type="Gene3D" id="1.10.10.1420">
    <property type="entry name" value="DNA replication factor Cdt1, C-terminal WH domain"/>
    <property type="match status" value="1"/>
</dbReference>
<dbReference type="CDD" id="cd08674">
    <property type="entry name" value="Cdt1_m"/>
    <property type="match status" value="1"/>
</dbReference>
<feature type="region of interest" description="Disordered" evidence="3">
    <location>
        <begin position="48"/>
        <end position="136"/>
    </location>
</feature>
<dbReference type="EMBL" id="RCHU01000504">
    <property type="protein sequence ID" value="TKS03417.1"/>
    <property type="molecule type" value="Genomic_DNA"/>
</dbReference>
<dbReference type="InterPro" id="IPR036390">
    <property type="entry name" value="WH_DNA-bd_sf"/>
</dbReference>
<comment type="similarity">
    <text evidence="1">Belongs to the Cdt1 family.</text>
</comment>
<feature type="compositionally biased region" description="Low complexity" evidence="3">
    <location>
        <begin position="123"/>
        <end position="136"/>
    </location>
</feature>